<evidence type="ECO:0000313" key="1">
    <source>
        <dbReference type="EMBL" id="QBQ72331.1"/>
    </source>
</evidence>
<proteinExistence type="predicted"/>
<protein>
    <submittedName>
        <fullName evidence="1">Uncharacterized protein</fullName>
    </submittedName>
</protein>
<dbReference type="EMBL" id="MK618717">
    <property type="protein sequence ID" value="QBQ72331.1"/>
    <property type="molecule type" value="Genomic_DNA"/>
</dbReference>
<gene>
    <name evidence="1" type="ORF">CPT_MTx_025</name>
</gene>
<dbReference type="Proteomes" id="UP000309130">
    <property type="component" value="Segment"/>
</dbReference>
<keyword evidence="2" id="KW-1185">Reference proteome</keyword>
<reference evidence="2" key="1">
    <citation type="submission" date="2019-03" db="EMBL/GenBank/DDBJ databases">
        <title>Complete Genome Sequence of Serratia marcescens Myophage MTx.</title>
        <authorList>
            <person name="Graham K."/>
            <person name="Freeman M."/>
            <person name="Newkirk H."/>
            <person name="Liu M."/>
            <person name="Ramsey J."/>
            <person name="Cahill J."/>
        </authorList>
    </citation>
    <scope>NUCLEOTIDE SEQUENCE [LARGE SCALE GENOMIC DNA]</scope>
</reference>
<accession>A0A482MFY1</accession>
<name>A0A482MFY1_9CAUD</name>
<evidence type="ECO:0000313" key="2">
    <source>
        <dbReference type="Proteomes" id="UP000309130"/>
    </source>
</evidence>
<organism evidence="1 2">
    <name type="scientific">Serratia phage MTx</name>
    <dbReference type="NCBI Taxonomy" id="2557553"/>
    <lineage>
        <taxon>Viruses</taxon>
        <taxon>Duplodnaviria</taxon>
        <taxon>Heunggongvirae</taxon>
        <taxon>Uroviricota</taxon>
        <taxon>Caudoviricetes</taxon>
        <taxon>Lindbergviridae</taxon>
        <taxon>Myosmarvirus</taxon>
        <taxon>Myosmarvirus MTx</taxon>
    </lineage>
</organism>
<sequence length="98" mass="11545">MNANELIPFKEQPDHLQVVQYSGEGFTRLYFYNSKPMDFAMFITRKIAARKAFELEYLTNFESGEIDREERATREFPSSADLVEFINFKLTMLIKDGF</sequence>